<comment type="caution">
    <text evidence="2">The sequence shown here is derived from an EMBL/GenBank/DDBJ whole genome shotgun (WGS) entry which is preliminary data.</text>
</comment>
<dbReference type="SUPFAM" id="SSF49785">
    <property type="entry name" value="Galactose-binding domain-like"/>
    <property type="match status" value="1"/>
</dbReference>
<dbReference type="Gene3D" id="2.60.120.260">
    <property type="entry name" value="Galactose-binding domain-like"/>
    <property type="match status" value="1"/>
</dbReference>
<evidence type="ECO:0000313" key="3">
    <source>
        <dbReference type="Proteomes" id="UP001470230"/>
    </source>
</evidence>
<organism evidence="2 3">
    <name type="scientific">Tritrichomonas musculus</name>
    <dbReference type="NCBI Taxonomy" id="1915356"/>
    <lineage>
        <taxon>Eukaryota</taxon>
        <taxon>Metamonada</taxon>
        <taxon>Parabasalia</taxon>
        <taxon>Tritrichomonadida</taxon>
        <taxon>Tritrichomonadidae</taxon>
        <taxon>Tritrichomonas</taxon>
    </lineage>
</organism>
<protein>
    <recommendedName>
        <fullName evidence="1">SUN domain-containing protein</fullName>
    </recommendedName>
</protein>
<proteinExistence type="predicted"/>
<feature type="domain" description="SUN" evidence="1">
    <location>
        <begin position="8"/>
        <end position="82"/>
    </location>
</feature>
<dbReference type="Proteomes" id="UP001470230">
    <property type="component" value="Unassembled WGS sequence"/>
</dbReference>
<reference evidence="2 3" key="1">
    <citation type="submission" date="2024-04" db="EMBL/GenBank/DDBJ databases">
        <title>Tritrichomonas musculus Genome.</title>
        <authorList>
            <person name="Alves-Ferreira E."/>
            <person name="Grigg M."/>
            <person name="Lorenzi H."/>
            <person name="Galac M."/>
        </authorList>
    </citation>
    <scope>NUCLEOTIDE SEQUENCE [LARGE SCALE GENOMIC DNA]</scope>
    <source>
        <strain evidence="2 3">EAF2021</strain>
    </source>
</reference>
<gene>
    <name evidence="2" type="ORF">M9Y10_036998</name>
</gene>
<dbReference type="InterPro" id="IPR008979">
    <property type="entry name" value="Galactose-bd-like_sf"/>
</dbReference>
<evidence type="ECO:0000259" key="1">
    <source>
        <dbReference type="Pfam" id="PF07738"/>
    </source>
</evidence>
<dbReference type="InterPro" id="IPR012919">
    <property type="entry name" value="SUN_dom"/>
</dbReference>
<dbReference type="Pfam" id="PF07738">
    <property type="entry name" value="Sad1_UNC"/>
    <property type="match status" value="1"/>
</dbReference>
<accession>A0ABR2GSP3</accession>
<sequence>MSANDEENRKSFVIEGSKDKKTWTVIDEENDISYLIDSNSIHTFPIHNETKQAFKYLRIRRTGPNWKNTNVLQLCLIEFYGELF</sequence>
<evidence type="ECO:0000313" key="2">
    <source>
        <dbReference type="EMBL" id="KAK8836962.1"/>
    </source>
</evidence>
<name>A0ABR2GSP3_9EUKA</name>
<dbReference type="EMBL" id="JAPFFF010000062">
    <property type="protein sequence ID" value="KAK8836962.1"/>
    <property type="molecule type" value="Genomic_DNA"/>
</dbReference>
<keyword evidence="3" id="KW-1185">Reference proteome</keyword>